<dbReference type="Proteomes" id="UP001589747">
    <property type="component" value="Unassembled WGS sequence"/>
</dbReference>
<dbReference type="RefSeq" id="WP_377496587.1">
    <property type="nucleotide sequence ID" value="NZ_JBHMDO010000031.1"/>
</dbReference>
<sequence>MNIVLCSISFRHQLVSFPDLIDFAGRTGFSGIELWGVHGRSLLRDRRRELPGLLEDMEARGLGVSMISDYVDLLAPEDQTALLLRRWDNLLDMAHAFRTRKIRIFAGNRASAAATQREWTLCADRVSRLARIAAERGVQLVIETHPHTYADTLDSTLRLLRDAAPSPIGLNLDFLHLWETGTAPIEAYRQLRTWIVNYHVKNVAALEQAGLFESGNVFSPSGKRDGMAALARGAIDYAAVFDQLHQDATPHPIAIEWFGEDPFALLEQERRWLAHWGRPERAAAQA</sequence>
<comment type="caution">
    <text evidence="2">The sequence shown here is derived from an EMBL/GenBank/DDBJ whole genome shotgun (WGS) entry which is preliminary data.</text>
</comment>
<dbReference type="SUPFAM" id="SSF51658">
    <property type="entry name" value="Xylose isomerase-like"/>
    <property type="match status" value="1"/>
</dbReference>
<gene>
    <name evidence="2" type="ORF">ACFFSY_18130</name>
</gene>
<organism evidence="2 3">
    <name type="scientific">Paenibacillus aurantiacus</name>
    <dbReference type="NCBI Taxonomy" id="1936118"/>
    <lineage>
        <taxon>Bacteria</taxon>
        <taxon>Bacillati</taxon>
        <taxon>Bacillota</taxon>
        <taxon>Bacilli</taxon>
        <taxon>Bacillales</taxon>
        <taxon>Paenibacillaceae</taxon>
        <taxon>Paenibacillus</taxon>
    </lineage>
</organism>
<keyword evidence="2" id="KW-0413">Isomerase</keyword>
<dbReference type="GO" id="GO:0016853">
    <property type="term" value="F:isomerase activity"/>
    <property type="evidence" value="ECO:0007669"/>
    <property type="project" value="UniProtKB-KW"/>
</dbReference>
<evidence type="ECO:0000259" key="1">
    <source>
        <dbReference type="Pfam" id="PF01261"/>
    </source>
</evidence>
<evidence type="ECO:0000313" key="2">
    <source>
        <dbReference type="EMBL" id="MFB9327849.1"/>
    </source>
</evidence>
<dbReference type="PANTHER" id="PTHR12110:SF21">
    <property type="entry name" value="XYLOSE ISOMERASE-LIKE TIM BARREL DOMAIN-CONTAINING PROTEIN"/>
    <property type="match status" value="1"/>
</dbReference>
<dbReference type="PANTHER" id="PTHR12110">
    <property type="entry name" value="HYDROXYPYRUVATE ISOMERASE"/>
    <property type="match status" value="1"/>
</dbReference>
<dbReference type="Pfam" id="PF01261">
    <property type="entry name" value="AP_endonuc_2"/>
    <property type="match status" value="1"/>
</dbReference>
<proteinExistence type="predicted"/>
<name>A0ABV5KRK4_9BACL</name>
<keyword evidence="3" id="KW-1185">Reference proteome</keyword>
<protein>
    <submittedName>
        <fullName evidence="2">Sugar phosphate isomerase/epimerase family protein</fullName>
    </submittedName>
</protein>
<accession>A0ABV5KRK4</accession>
<dbReference type="InterPro" id="IPR013022">
    <property type="entry name" value="Xyl_isomerase-like_TIM-brl"/>
</dbReference>
<dbReference type="InterPro" id="IPR036237">
    <property type="entry name" value="Xyl_isomerase-like_sf"/>
</dbReference>
<dbReference type="InterPro" id="IPR050312">
    <property type="entry name" value="IolE/XylAMocC-like"/>
</dbReference>
<feature type="domain" description="Xylose isomerase-like TIM barrel" evidence="1">
    <location>
        <begin position="22"/>
        <end position="274"/>
    </location>
</feature>
<dbReference type="Gene3D" id="3.20.20.150">
    <property type="entry name" value="Divalent-metal-dependent TIM barrel enzymes"/>
    <property type="match status" value="1"/>
</dbReference>
<reference evidence="2 3" key="1">
    <citation type="submission" date="2024-09" db="EMBL/GenBank/DDBJ databases">
        <authorList>
            <person name="Sun Q."/>
            <person name="Mori K."/>
        </authorList>
    </citation>
    <scope>NUCLEOTIDE SEQUENCE [LARGE SCALE GENOMIC DNA]</scope>
    <source>
        <strain evidence="2 3">TISTR 2452</strain>
    </source>
</reference>
<evidence type="ECO:0000313" key="3">
    <source>
        <dbReference type="Proteomes" id="UP001589747"/>
    </source>
</evidence>
<dbReference type="EMBL" id="JBHMDO010000031">
    <property type="protein sequence ID" value="MFB9327849.1"/>
    <property type="molecule type" value="Genomic_DNA"/>
</dbReference>